<gene>
    <name evidence="1" type="ORF">HDU87_005214</name>
</gene>
<name>A0AAD5TIY7_9FUNG</name>
<protein>
    <submittedName>
        <fullName evidence="1">Uncharacterized protein</fullName>
    </submittedName>
</protein>
<evidence type="ECO:0000313" key="2">
    <source>
        <dbReference type="Proteomes" id="UP001212152"/>
    </source>
</evidence>
<sequence>MSANAKIPSARADANLDAASIEASAAKDLAVDAAAHTAQAAKIGAHNAKVEVEQKWEEVKPGLKATFNQGKDADMVAAEEERRKLEQS</sequence>
<proteinExistence type="predicted"/>
<keyword evidence="2" id="KW-1185">Reference proteome</keyword>
<reference evidence="1" key="1">
    <citation type="submission" date="2020-05" db="EMBL/GenBank/DDBJ databases">
        <title>Phylogenomic resolution of chytrid fungi.</title>
        <authorList>
            <person name="Stajich J.E."/>
            <person name="Amses K."/>
            <person name="Simmons R."/>
            <person name="Seto K."/>
            <person name="Myers J."/>
            <person name="Bonds A."/>
            <person name="Quandt C.A."/>
            <person name="Barry K."/>
            <person name="Liu P."/>
            <person name="Grigoriev I."/>
            <person name="Longcore J.E."/>
            <person name="James T.Y."/>
        </authorList>
    </citation>
    <scope>NUCLEOTIDE SEQUENCE</scope>
    <source>
        <strain evidence="1">JEL0379</strain>
    </source>
</reference>
<organism evidence="1 2">
    <name type="scientific">Geranomyces variabilis</name>
    <dbReference type="NCBI Taxonomy" id="109894"/>
    <lineage>
        <taxon>Eukaryota</taxon>
        <taxon>Fungi</taxon>
        <taxon>Fungi incertae sedis</taxon>
        <taxon>Chytridiomycota</taxon>
        <taxon>Chytridiomycota incertae sedis</taxon>
        <taxon>Chytridiomycetes</taxon>
        <taxon>Spizellomycetales</taxon>
        <taxon>Powellomycetaceae</taxon>
        <taxon>Geranomyces</taxon>
    </lineage>
</organism>
<accession>A0AAD5TIY7</accession>
<evidence type="ECO:0000313" key="1">
    <source>
        <dbReference type="EMBL" id="KAJ3176520.1"/>
    </source>
</evidence>
<comment type="caution">
    <text evidence="1">The sequence shown here is derived from an EMBL/GenBank/DDBJ whole genome shotgun (WGS) entry which is preliminary data.</text>
</comment>
<dbReference type="EMBL" id="JADGJQ010000040">
    <property type="protein sequence ID" value="KAJ3176520.1"/>
    <property type="molecule type" value="Genomic_DNA"/>
</dbReference>
<dbReference type="AlphaFoldDB" id="A0AAD5TIY7"/>
<dbReference type="Proteomes" id="UP001212152">
    <property type="component" value="Unassembled WGS sequence"/>
</dbReference>